<gene>
    <name evidence="4" type="primary">NCL1_28195</name>
    <name evidence="4" type="ORF">TNIN_453491</name>
</gene>
<evidence type="ECO:0000256" key="2">
    <source>
        <dbReference type="ARBA" id="ARBA00024195"/>
    </source>
</evidence>
<dbReference type="InterPro" id="IPR009003">
    <property type="entry name" value="Peptidase_S1_PA"/>
</dbReference>
<dbReference type="InterPro" id="IPR051487">
    <property type="entry name" value="Ser/Thr_Proteases_Immune/Dev"/>
</dbReference>
<dbReference type="AlphaFoldDB" id="A0A8X6YPD3"/>
<evidence type="ECO:0000313" key="5">
    <source>
        <dbReference type="Proteomes" id="UP000886998"/>
    </source>
</evidence>
<dbReference type="PROSITE" id="PS50240">
    <property type="entry name" value="TRYPSIN_DOM"/>
    <property type="match status" value="1"/>
</dbReference>
<sequence length="268" mass="30478">MGKIHHELRKKTKLGGTSIPKESWVAFLRNYEVVCSGTIISQKFILTAGECVLKPESAENKKCDRAVIPENCFYTPEELSIRLLGDGNLGKRIKIKRIKPHLNYNHKDRTNNIALVELEQPLECSPMTSPICLPHNIKALKLDNKLSIAGWGSHAMYGYYEYYHDDYQTLREGEMEKIETSKCNNSDATKPLHNQYLCAFAEDESACHGDIGGSGFARSGKNYYAIGIISHSNEARFRPSLPITFTNINHFAGWLRHFVRKFPEPWSK</sequence>
<comment type="similarity">
    <text evidence="2">Belongs to the peptidase S1 family. CLIP subfamily.</text>
</comment>
<reference evidence="4" key="1">
    <citation type="submission" date="2020-08" db="EMBL/GenBank/DDBJ databases">
        <title>Multicomponent nature underlies the extraordinary mechanical properties of spider dragline silk.</title>
        <authorList>
            <person name="Kono N."/>
            <person name="Nakamura H."/>
            <person name="Mori M."/>
            <person name="Yoshida Y."/>
            <person name="Ohtoshi R."/>
            <person name="Malay A.D."/>
            <person name="Moran D.A.P."/>
            <person name="Tomita M."/>
            <person name="Numata K."/>
            <person name="Arakawa K."/>
        </authorList>
    </citation>
    <scope>NUCLEOTIDE SEQUENCE</scope>
</reference>
<dbReference type="SMART" id="SM00020">
    <property type="entry name" value="Tryp_SPc"/>
    <property type="match status" value="1"/>
</dbReference>
<dbReference type="GO" id="GO:0006508">
    <property type="term" value="P:proteolysis"/>
    <property type="evidence" value="ECO:0007669"/>
    <property type="project" value="InterPro"/>
</dbReference>
<comment type="caution">
    <text evidence="4">The sequence shown here is derived from an EMBL/GenBank/DDBJ whole genome shotgun (WGS) entry which is preliminary data.</text>
</comment>
<dbReference type="PRINTS" id="PR00722">
    <property type="entry name" value="CHYMOTRYPSIN"/>
</dbReference>
<dbReference type="GO" id="GO:0004252">
    <property type="term" value="F:serine-type endopeptidase activity"/>
    <property type="evidence" value="ECO:0007669"/>
    <property type="project" value="InterPro"/>
</dbReference>
<dbReference type="InterPro" id="IPR001314">
    <property type="entry name" value="Peptidase_S1A"/>
</dbReference>
<dbReference type="Pfam" id="PF00089">
    <property type="entry name" value="Trypsin"/>
    <property type="match status" value="1"/>
</dbReference>
<evidence type="ECO:0000313" key="4">
    <source>
        <dbReference type="EMBL" id="GFY74533.1"/>
    </source>
</evidence>
<organism evidence="4 5">
    <name type="scientific">Trichonephila inaurata madagascariensis</name>
    <dbReference type="NCBI Taxonomy" id="2747483"/>
    <lineage>
        <taxon>Eukaryota</taxon>
        <taxon>Metazoa</taxon>
        <taxon>Ecdysozoa</taxon>
        <taxon>Arthropoda</taxon>
        <taxon>Chelicerata</taxon>
        <taxon>Arachnida</taxon>
        <taxon>Araneae</taxon>
        <taxon>Araneomorphae</taxon>
        <taxon>Entelegynae</taxon>
        <taxon>Araneoidea</taxon>
        <taxon>Nephilidae</taxon>
        <taxon>Trichonephila</taxon>
        <taxon>Trichonephila inaurata</taxon>
    </lineage>
</organism>
<dbReference type="InterPro" id="IPR001254">
    <property type="entry name" value="Trypsin_dom"/>
</dbReference>
<dbReference type="PANTHER" id="PTHR24256">
    <property type="entry name" value="TRYPTASE-RELATED"/>
    <property type="match status" value="1"/>
</dbReference>
<evidence type="ECO:0000256" key="1">
    <source>
        <dbReference type="ARBA" id="ARBA00023157"/>
    </source>
</evidence>
<feature type="domain" description="Peptidase S1" evidence="3">
    <location>
        <begin position="13"/>
        <end position="260"/>
    </location>
</feature>
<evidence type="ECO:0000259" key="3">
    <source>
        <dbReference type="PROSITE" id="PS50240"/>
    </source>
</evidence>
<dbReference type="Gene3D" id="2.40.10.10">
    <property type="entry name" value="Trypsin-like serine proteases"/>
    <property type="match status" value="1"/>
</dbReference>
<name>A0A8X6YPD3_9ARAC</name>
<dbReference type="Proteomes" id="UP000886998">
    <property type="component" value="Unassembled WGS sequence"/>
</dbReference>
<keyword evidence="5" id="KW-1185">Reference proteome</keyword>
<dbReference type="OrthoDB" id="6437546at2759"/>
<proteinExistence type="inferred from homology"/>
<dbReference type="InterPro" id="IPR043504">
    <property type="entry name" value="Peptidase_S1_PA_chymotrypsin"/>
</dbReference>
<accession>A0A8X6YPD3</accession>
<dbReference type="EMBL" id="BMAV01020804">
    <property type="protein sequence ID" value="GFY74533.1"/>
    <property type="molecule type" value="Genomic_DNA"/>
</dbReference>
<keyword evidence="1" id="KW-1015">Disulfide bond</keyword>
<dbReference type="SUPFAM" id="SSF50494">
    <property type="entry name" value="Trypsin-like serine proteases"/>
    <property type="match status" value="1"/>
</dbReference>
<protein>
    <submittedName>
        <fullName evidence="4">Tryptase beta-2</fullName>
    </submittedName>
</protein>